<comment type="caution">
    <text evidence="1">The sequence shown here is derived from an EMBL/GenBank/DDBJ whole genome shotgun (WGS) entry which is preliminary data.</text>
</comment>
<dbReference type="OrthoDB" id="4761788at2"/>
<evidence type="ECO:0000313" key="1">
    <source>
        <dbReference type="EMBL" id="TCJ88120.1"/>
    </source>
</evidence>
<gene>
    <name evidence="1" type="ORF">DFR71_6662</name>
</gene>
<reference evidence="1 2" key="1">
    <citation type="submission" date="2019-03" db="EMBL/GenBank/DDBJ databases">
        <title>Genomic Encyclopedia of Type Strains, Phase IV (KMG-IV): sequencing the most valuable type-strain genomes for metagenomic binning, comparative biology and taxonomic classification.</title>
        <authorList>
            <person name="Goeker M."/>
        </authorList>
    </citation>
    <scope>NUCLEOTIDE SEQUENCE [LARGE SCALE GENOMIC DNA]</scope>
    <source>
        <strain evidence="1 2">DSM 44684</strain>
    </source>
</reference>
<organism evidence="1 2">
    <name type="scientific">Nocardia alba</name>
    <dbReference type="NCBI Taxonomy" id="225051"/>
    <lineage>
        <taxon>Bacteria</taxon>
        <taxon>Bacillati</taxon>
        <taxon>Actinomycetota</taxon>
        <taxon>Actinomycetes</taxon>
        <taxon>Mycobacteriales</taxon>
        <taxon>Nocardiaceae</taxon>
        <taxon>Nocardia</taxon>
    </lineage>
</organism>
<accession>A0A4R1F421</accession>
<dbReference type="EMBL" id="SMFR01000013">
    <property type="protein sequence ID" value="TCJ88120.1"/>
    <property type="molecule type" value="Genomic_DNA"/>
</dbReference>
<keyword evidence="2" id="KW-1185">Reference proteome</keyword>
<dbReference type="RefSeq" id="WP_067460298.1">
    <property type="nucleotide sequence ID" value="NZ_SMFR01000013.1"/>
</dbReference>
<evidence type="ECO:0000313" key="2">
    <source>
        <dbReference type="Proteomes" id="UP000294856"/>
    </source>
</evidence>
<name>A0A4R1F421_9NOCA</name>
<sequence length="173" mass="19280">MSDSEVLNAEYRAFIKALHPATVDTFVAVEAFWKQKLFPSVVAVSARDAAGIDRGPDPLELPEAELDAEWRREIRSRLLSLVHGHPDPDVREAADFLSSRLFGAIFYMDPERAAREGGEESRIAVRRVHEGITNLARAIHHAPFRVERPTPTYEGIPIGNSEPMPSRVVASQN</sequence>
<dbReference type="STRING" id="1210063.GCA_001612665_06503"/>
<protein>
    <submittedName>
        <fullName evidence="1">Uncharacterized protein</fullName>
    </submittedName>
</protein>
<dbReference type="Proteomes" id="UP000294856">
    <property type="component" value="Unassembled WGS sequence"/>
</dbReference>
<dbReference type="AlphaFoldDB" id="A0A4R1F421"/>
<proteinExistence type="predicted"/>